<dbReference type="FunFam" id="2.40.100.10:FF:000025">
    <property type="entry name" value="Peptidyl-prolyl cis-trans isomerase CYP19-2"/>
    <property type="match status" value="1"/>
</dbReference>
<dbReference type="AlphaFoldDB" id="A0A090MZ79"/>
<dbReference type="EC" id="5.2.1.8" evidence="4"/>
<evidence type="ECO:0000256" key="1">
    <source>
        <dbReference type="ARBA" id="ARBA00000971"/>
    </source>
</evidence>
<evidence type="ECO:0000313" key="6">
    <source>
        <dbReference type="EMBL" id="CEF68464.1"/>
    </source>
</evidence>
<proteinExistence type="inferred from homology"/>
<dbReference type="OrthoDB" id="193499at2759"/>
<keyword evidence="7" id="KW-1185">Reference proteome</keyword>
<evidence type="ECO:0000313" key="8">
    <source>
        <dbReference type="WBParaSite" id="SRAE_2000312100.1"/>
    </source>
</evidence>
<dbReference type="PROSITE" id="PS50072">
    <property type="entry name" value="CSA_PPIASE_2"/>
    <property type="match status" value="1"/>
</dbReference>
<evidence type="ECO:0000313" key="7">
    <source>
        <dbReference type="Proteomes" id="UP000035682"/>
    </source>
</evidence>
<name>A0A090MZ79_STRRB</name>
<gene>
    <name evidence="6 8 9" type="ORF">SRAE_2000312100</name>
</gene>
<sequence length="191" mass="20833">MAVPTSGSIGDYEKLREQLLHPDNPIVFFQITVAGAPIGDIIMELYQHIVPKTVKNFLQFCTGEYRKDGIPIGYKGSTFHRVIKDFMIQGGDFVNKDGTGIASIYGGKFNDENFQMTHSGPGILSMANSGPNSNGCQFFITCAPCDYLDGKHVVFGRVIEGLLTVRKIENVAVGSGNKPKLNVVIEQCGEL</sequence>
<evidence type="ECO:0000256" key="4">
    <source>
        <dbReference type="RuleBase" id="RU363019"/>
    </source>
</evidence>
<keyword evidence="2 4" id="KW-0697">Rotamase</keyword>
<dbReference type="STRING" id="34506.A0A090MZ79"/>
<dbReference type="SUPFAM" id="SSF50891">
    <property type="entry name" value="Cyclophilin-like"/>
    <property type="match status" value="1"/>
</dbReference>
<comment type="similarity">
    <text evidence="4">Belongs to the cyclophilin-type PPIase family.</text>
</comment>
<evidence type="ECO:0000313" key="9">
    <source>
        <dbReference type="WormBase" id="SRAE_2000312100"/>
    </source>
</evidence>
<dbReference type="PANTHER" id="PTHR11071:SF561">
    <property type="entry name" value="PEPTIDYL-PROLYL CIS-TRANS ISOMERASE D-RELATED"/>
    <property type="match status" value="1"/>
</dbReference>
<evidence type="ECO:0000256" key="3">
    <source>
        <dbReference type="ARBA" id="ARBA00023235"/>
    </source>
</evidence>
<protein>
    <recommendedName>
        <fullName evidence="4">Peptidyl-prolyl cis-trans isomerase</fullName>
        <shortName evidence="4">PPIase</shortName>
        <ecNumber evidence="4">5.2.1.8</ecNumber>
    </recommendedName>
</protein>
<dbReference type="PANTHER" id="PTHR11071">
    <property type="entry name" value="PEPTIDYL-PROLYL CIS-TRANS ISOMERASE"/>
    <property type="match status" value="1"/>
</dbReference>
<dbReference type="WormBase" id="SRAE_2000312100">
    <property type="protein sequence ID" value="SRP00732"/>
    <property type="gene ID" value="WBGene00263341"/>
</dbReference>
<comment type="catalytic activity">
    <reaction evidence="1 4">
        <text>[protein]-peptidylproline (omega=180) = [protein]-peptidylproline (omega=0)</text>
        <dbReference type="Rhea" id="RHEA:16237"/>
        <dbReference type="Rhea" id="RHEA-COMP:10747"/>
        <dbReference type="Rhea" id="RHEA-COMP:10748"/>
        <dbReference type="ChEBI" id="CHEBI:83833"/>
        <dbReference type="ChEBI" id="CHEBI:83834"/>
        <dbReference type="EC" id="5.2.1.8"/>
    </reaction>
</comment>
<dbReference type="GO" id="GO:0016018">
    <property type="term" value="F:cyclosporin A binding"/>
    <property type="evidence" value="ECO:0007669"/>
    <property type="project" value="TreeGrafter"/>
</dbReference>
<dbReference type="InterPro" id="IPR020892">
    <property type="entry name" value="Cyclophilin-type_PPIase_CS"/>
</dbReference>
<dbReference type="PROSITE" id="PS00170">
    <property type="entry name" value="CSA_PPIASE_1"/>
    <property type="match status" value="1"/>
</dbReference>
<dbReference type="GO" id="GO:0003755">
    <property type="term" value="F:peptidyl-prolyl cis-trans isomerase activity"/>
    <property type="evidence" value="ECO:0007669"/>
    <property type="project" value="UniProtKB-UniRule"/>
</dbReference>
<dbReference type="CTD" id="36380834"/>
<organism evidence="6">
    <name type="scientific">Strongyloides ratti</name>
    <name type="common">Parasitic roundworm</name>
    <dbReference type="NCBI Taxonomy" id="34506"/>
    <lineage>
        <taxon>Eukaryota</taxon>
        <taxon>Metazoa</taxon>
        <taxon>Ecdysozoa</taxon>
        <taxon>Nematoda</taxon>
        <taxon>Chromadorea</taxon>
        <taxon>Rhabditida</taxon>
        <taxon>Tylenchina</taxon>
        <taxon>Panagrolaimomorpha</taxon>
        <taxon>Strongyloidoidea</taxon>
        <taxon>Strongyloididae</taxon>
        <taxon>Strongyloides</taxon>
    </lineage>
</organism>
<dbReference type="InterPro" id="IPR002130">
    <property type="entry name" value="Cyclophilin-type_PPIase_dom"/>
</dbReference>
<dbReference type="InterPro" id="IPR029000">
    <property type="entry name" value="Cyclophilin-like_dom_sf"/>
</dbReference>
<accession>A0A090MZ79</accession>
<reference evidence="8" key="2">
    <citation type="submission" date="2020-12" db="UniProtKB">
        <authorList>
            <consortium name="WormBaseParasite"/>
        </authorList>
    </citation>
    <scope>IDENTIFICATION</scope>
</reference>
<dbReference type="GeneID" id="36380834"/>
<dbReference type="Pfam" id="PF00160">
    <property type="entry name" value="Pro_isomerase"/>
    <property type="match status" value="1"/>
</dbReference>
<dbReference type="GO" id="GO:0006457">
    <property type="term" value="P:protein folding"/>
    <property type="evidence" value="ECO:0007669"/>
    <property type="project" value="InterPro"/>
</dbReference>
<dbReference type="CDD" id="cd01926">
    <property type="entry name" value="cyclophilin_ABH_like"/>
    <property type="match status" value="1"/>
</dbReference>
<dbReference type="RefSeq" id="XP_024507664.1">
    <property type="nucleotide sequence ID" value="XM_024654277.1"/>
</dbReference>
<dbReference type="EMBL" id="LN609529">
    <property type="protein sequence ID" value="CEF68464.1"/>
    <property type="molecule type" value="Genomic_DNA"/>
</dbReference>
<dbReference type="Gene3D" id="2.40.100.10">
    <property type="entry name" value="Cyclophilin-like"/>
    <property type="match status" value="1"/>
</dbReference>
<dbReference type="InterPro" id="IPR024936">
    <property type="entry name" value="Cyclophilin-type_PPIase"/>
</dbReference>
<dbReference type="WBParaSite" id="SRAE_2000312100.1">
    <property type="protein sequence ID" value="SRAE_2000312100.1"/>
    <property type="gene ID" value="WBGene00263341"/>
</dbReference>
<comment type="function">
    <text evidence="4">PPIases accelerate the folding of proteins. It catalyzes the cis-trans isomerization of proline imidic peptide bonds in oligopeptides.</text>
</comment>
<feature type="domain" description="PPIase cyclophilin-type" evidence="5">
    <location>
        <begin position="28"/>
        <end position="190"/>
    </location>
</feature>
<evidence type="ECO:0000256" key="2">
    <source>
        <dbReference type="ARBA" id="ARBA00023110"/>
    </source>
</evidence>
<dbReference type="PRINTS" id="PR00153">
    <property type="entry name" value="CSAPPISMRASE"/>
</dbReference>
<dbReference type="Proteomes" id="UP000035682">
    <property type="component" value="Unplaced"/>
</dbReference>
<reference evidence="6 7" key="1">
    <citation type="submission" date="2014-09" db="EMBL/GenBank/DDBJ databases">
        <authorList>
            <person name="Martin A.A."/>
        </authorList>
    </citation>
    <scope>NUCLEOTIDE SEQUENCE</scope>
    <source>
        <strain evidence="7">ED321</strain>
        <strain evidence="6">ED321 Heterogonic</strain>
    </source>
</reference>
<evidence type="ECO:0000259" key="5">
    <source>
        <dbReference type="PROSITE" id="PS50072"/>
    </source>
</evidence>
<dbReference type="PIRSF" id="PIRSF001467">
    <property type="entry name" value="Peptidylpro_ismrse"/>
    <property type="match status" value="1"/>
</dbReference>
<dbReference type="GO" id="GO:0005737">
    <property type="term" value="C:cytoplasm"/>
    <property type="evidence" value="ECO:0007669"/>
    <property type="project" value="TreeGrafter"/>
</dbReference>
<keyword evidence="3 4" id="KW-0413">Isomerase</keyword>
<dbReference type="OMA" id="SVWGQVI"/>